<dbReference type="PANTHER" id="PTHR11715">
    <property type="entry name" value="GLYCINE CLEAVAGE SYSTEM H PROTEIN"/>
    <property type="match status" value="1"/>
</dbReference>
<dbReference type="InterPro" id="IPR033753">
    <property type="entry name" value="GCV_H/Fam206"/>
</dbReference>
<evidence type="ECO:0000256" key="6">
    <source>
        <dbReference type="PIRSR" id="PIRSR617453-50"/>
    </source>
</evidence>
<evidence type="ECO:0000259" key="8">
    <source>
        <dbReference type="PROSITE" id="PS50968"/>
    </source>
</evidence>
<comment type="similarity">
    <text evidence="2 7">Belongs to the GcvH family.</text>
</comment>
<comment type="subunit">
    <text evidence="7">The glycine cleavage system is composed of four proteins: P, T, L and H.</text>
</comment>
<name>B9TJF2_RICCO</name>
<dbReference type="eggNOG" id="KOG3373">
    <property type="taxonomic scope" value="Eukaryota"/>
</dbReference>
<gene>
    <name evidence="9" type="ORF">RCOM_1897870</name>
</gene>
<feature type="domain" description="Lipoyl-binding" evidence="8">
    <location>
        <begin position="16"/>
        <end position="98"/>
    </location>
</feature>
<dbReference type="PROSITE" id="PS50968">
    <property type="entry name" value="BIOTINYL_LIPOYL"/>
    <property type="match status" value="1"/>
</dbReference>
<dbReference type="HAMAP" id="MF_00272">
    <property type="entry name" value="GcvH"/>
    <property type="match status" value="1"/>
</dbReference>
<dbReference type="InterPro" id="IPR002930">
    <property type="entry name" value="GCV_H"/>
</dbReference>
<dbReference type="PANTHER" id="PTHR11715:SF3">
    <property type="entry name" value="GLYCINE CLEAVAGE SYSTEM H PROTEIN-RELATED"/>
    <property type="match status" value="1"/>
</dbReference>
<dbReference type="Proteomes" id="UP000008311">
    <property type="component" value="Unassembled WGS sequence"/>
</dbReference>
<comment type="cofactor">
    <cofactor evidence="7">
        <name>(R)-lipoate</name>
        <dbReference type="ChEBI" id="CHEBI:83088"/>
    </cofactor>
    <text evidence="7">Binds 1 lipoyl cofactor covalently.</text>
</comment>
<dbReference type="NCBIfam" id="NF002270">
    <property type="entry name" value="PRK01202.1"/>
    <property type="match status" value="1"/>
</dbReference>
<dbReference type="Gene3D" id="2.40.50.100">
    <property type="match status" value="1"/>
</dbReference>
<evidence type="ECO:0000256" key="3">
    <source>
        <dbReference type="ARBA" id="ARBA00022823"/>
    </source>
</evidence>
<comment type="subcellular location">
    <subcellularLocation>
        <location evidence="1 7">Mitochondrion</location>
    </subcellularLocation>
</comment>
<organism evidence="9 10">
    <name type="scientific">Ricinus communis</name>
    <name type="common">Castor bean</name>
    <dbReference type="NCBI Taxonomy" id="3988"/>
    <lineage>
        <taxon>Eukaryota</taxon>
        <taxon>Viridiplantae</taxon>
        <taxon>Streptophyta</taxon>
        <taxon>Embryophyta</taxon>
        <taxon>Tracheophyta</taxon>
        <taxon>Spermatophyta</taxon>
        <taxon>Magnoliopsida</taxon>
        <taxon>eudicotyledons</taxon>
        <taxon>Gunneridae</taxon>
        <taxon>Pentapetalae</taxon>
        <taxon>rosids</taxon>
        <taxon>fabids</taxon>
        <taxon>Malpighiales</taxon>
        <taxon>Euphorbiaceae</taxon>
        <taxon>Acalyphoideae</taxon>
        <taxon>Acalypheae</taxon>
        <taxon>Ricinus</taxon>
    </lineage>
</organism>
<dbReference type="CDD" id="cd06848">
    <property type="entry name" value="GCS_H"/>
    <property type="match status" value="1"/>
</dbReference>
<dbReference type="AlphaFoldDB" id="B9TJF2"/>
<dbReference type="InterPro" id="IPR003016">
    <property type="entry name" value="2-oxoA_DH_lipoyl-BS"/>
</dbReference>
<feature type="modified residue" description="N6-lipoyllysine" evidence="6">
    <location>
        <position position="57"/>
    </location>
</feature>
<protein>
    <recommendedName>
        <fullName evidence="7">Glycine cleavage system H protein</fullName>
    </recommendedName>
</protein>
<reference evidence="10" key="1">
    <citation type="journal article" date="2010" name="Nat. Biotechnol.">
        <title>Draft genome sequence of the oilseed species Ricinus communis.</title>
        <authorList>
            <person name="Chan A.P."/>
            <person name="Crabtree J."/>
            <person name="Zhao Q."/>
            <person name="Lorenzi H."/>
            <person name="Orvis J."/>
            <person name="Puiu D."/>
            <person name="Melake-Berhan A."/>
            <person name="Jones K.M."/>
            <person name="Redman J."/>
            <person name="Chen G."/>
            <person name="Cahoon E.B."/>
            <person name="Gedil M."/>
            <person name="Stanke M."/>
            <person name="Haas B.J."/>
            <person name="Wortman J.R."/>
            <person name="Fraser-Liggett C.M."/>
            <person name="Ravel J."/>
            <person name="Rabinowicz P.D."/>
        </authorList>
    </citation>
    <scope>NUCLEOTIDE SEQUENCE [LARGE SCALE GENOMIC DNA]</scope>
    <source>
        <strain evidence="10">cv. Hale</strain>
    </source>
</reference>
<evidence type="ECO:0000313" key="10">
    <source>
        <dbReference type="Proteomes" id="UP000008311"/>
    </source>
</evidence>
<evidence type="ECO:0000313" key="9">
    <source>
        <dbReference type="EMBL" id="EEF24011.1"/>
    </source>
</evidence>
<evidence type="ECO:0000256" key="5">
    <source>
        <dbReference type="ARBA" id="ARBA00023128"/>
    </source>
</evidence>
<evidence type="ECO:0000256" key="2">
    <source>
        <dbReference type="ARBA" id="ARBA00009249"/>
    </source>
</evidence>
<evidence type="ECO:0000256" key="4">
    <source>
        <dbReference type="ARBA" id="ARBA00022946"/>
    </source>
</evidence>
<dbReference type="SUPFAM" id="SSF51230">
    <property type="entry name" value="Single hybrid motif"/>
    <property type="match status" value="1"/>
</dbReference>
<keyword evidence="4 7" id="KW-0809">Transit peptide</keyword>
<dbReference type="InParanoid" id="B9TJF2"/>
<dbReference type="InterPro" id="IPR017453">
    <property type="entry name" value="GCV_H_sub"/>
</dbReference>
<dbReference type="GO" id="GO:0019464">
    <property type="term" value="P:glycine decarboxylation via glycine cleavage system"/>
    <property type="evidence" value="ECO:0000318"/>
    <property type="project" value="GO_Central"/>
</dbReference>
<dbReference type="GO" id="GO:0005739">
    <property type="term" value="C:mitochondrion"/>
    <property type="evidence" value="ECO:0000318"/>
    <property type="project" value="GO_Central"/>
</dbReference>
<dbReference type="GO" id="GO:0005960">
    <property type="term" value="C:glycine cleavage complex"/>
    <property type="evidence" value="ECO:0000318"/>
    <property type="project" value="GO_Central"/>
</dbReference>
<evidence type="ECO:0000256" key="1">
    <source>
        <dbReference type="ARBA" id="ARBA00004173"/>
    </source>
</evidence>
<keyword evidence="10" id="KW-1185">Reference proteome</keyword>
<keyword evidence="5 7" id="KW-0496">Mitochondrion</keyword>
<dbReference type="InterPro" id="IPR000089">
    <property type="entry name" value="Biotin_lipoyl"/>
</dbReference>
<proteinExistence type="inferred from homology"/>
<dbReference type="PROSITE" id="PS00189">
    <property type="entry name" value="LIPOYL"/>
    <property type="match status" value="1"/>
</dbReference>
<comment type="function">
    <text evidence="7">The H protein shuttles the methylamine group of glycine from the P protein to the T protein.</text>
</comment>
<dbReference type="InterPro" id="IPR011053">
    <property type="entry name" value="Single_hybrid_motif"/>
</dbReference>
<accession>B9TJF2</accession>
<dbReference type="EMBL" id="EQ983813">
    <property type="protein sequence ID" value="EEF24011.1"/>
    <property type="molecule type" value="Genomic_DNA"/>
</dbReference>
<evidence type="ECO:0000256" key="7">
    <source>
        <dbReference type="RuleBase" id="RU364055"/>
    </source>
</evidence>
<dbReference type="Pfam" id="PF01597">
    <property type="entry name" value="GCV_H"/>
    <property type="match status" value="1"/>
</dbReference>
<dbReference type="STRING" id="3988.B9TJF2"/>
<keyword evidence="3 6" id="KW-0450">Lipoyl</keyword>
<sequence length="121" mass="12651">MRFTKDHEWVAVEGDIATVGITAYAAEQLGDVVFVEVPEVGKTVAQGEGLAVVESVKAASDVYAPVSGEVVEANAELGDAPETVNAVPEAGGWFAKLKLSNPAEVDALMVRDAYEAFLATL</sequence>
<dbReference type="NCBIfam" id="TIGR00527">
    <property type="entry name" value="gcvH"/>
    <property type="match status" value="1"/>
</dbReference>